<feature type="domain" description="ATP synthase A/B type C-terminal" evidence="11">
    <location>
        <begin position="247"/>
        <end position="311"/>
    </location>
</feature>
<dbReference type="AlphaFoldDB" id="A0A1H9GSF3"/>
<sequence>MKQEIRLNTELLRKRVPNLTVAAKSVGLRPATVSNLSTGKIPLGQAKVKTLVSLAELANCKVDELILRGSQMTSVETGIKVVDLFSPIVRGGTVGLVARHGMGQLVVLAEVFQRVKNKGFKTAFCLKDEETQGIEEVIEQSDFYSSRVSDIKTFVEQQLLDTEVLLGVDREKYLTDEFQDFFEQFDGVDGTKVTFLIVDTSGDAVDEELPYGPLDTLWHFDMSLASRGLFPAIDPVQSVSVILEDIHTNEEHMKVQQEAKKVIRRYRELSYIVNQRGIERLSDQDRMMFERGKRLEMYLTQPFYVAEPFTEKKGEWVSPDQLLDDVNQILNGYYDQKDVDSLKFIGSFS</sequence>
<reference evidence="12 13" key="1">
    <citation type="submission" date="2016-10" db="EMBL/GenBank/DDBJ databases">
        <authorList>
            <person name="de Groot N.N."/>
        </authorList>
    </citation>
    <scope>NUCLEOTIDE SEQUENCE [LARGE SCALE GENOMIC DNA]</scope>
    <source>
        <strain evidence="12 13">DSM 21633</strain>
    </source>
</reference>
<keyword evidence="4" id="KW-0547">Nucleotide-binding</keyword>
<dbReference type="PROSITE" id="PS00152">
    <property type="entry name" value="ATPASE_ALPHA_BETA"/>
    <property type="match status" value="1"/>
</dbReference>
<dbReference type="STRING" id="571933.SAMN05216362_11646"/>
<keyword evidence="6" id="KW-1278">Translocase</keyword>
<keyword evidence="3" id="KW-0813">Transport</keyword>
<evidence type="ECO:0000256" key="6">
    <source>
        <dbReference type="ARBA" id="ARBA00022967"/>
    </source>
</evidence>
<dbReference type="Gene3D" id="1.10.1140.10">
    <property type="entry name" value="Bovine Mitochondrial F1-atpase, Atp Synthase Beta Chain, Chain D, domain 3"/>
    <property type="match status" value="1"/>
</dbReference>
<keyword evidence="7" id="KW-0406">Ion transport</keyword>
<dbReference type="InterPro" id="IPR050053">
    <property type="entry name" value="ATPase_alpha/beta_chains"/>
</dbReference>
<accession>A0A1H9GSF3</accession>
<proteinExistence type="inferred from homology"/>
<dbReference type="SUPFAM" id="SSF47917">
    <property type="entry name" value="C-terminal domain of alpha and beta subunits of F1 ATP synthase"/>
    <property type="match status" value="1"/>
</dbReference>
<dbReference type="OrthoDB" id="2447669at2"/>
<evidence type="ECO:0000256" key="9">
    <source>
        <dbReference type="ARBA" id="ARBA00023196"/>
    </source>
</evidence>
<dbReference type="GO" id="GO:0045259">
    <property type="term" value="C:proton-transporting ATP synthase complex"/>
    <property type="evidence" value="ECO:0007669"/>
    <property type="project" value="UniProtKB-KW"/>
</dbReference>
<dbReference type="Gene3D" id="3.40.50.300">
    <property type="entry name" value="P-loop containing nucleotide triphosphate hydrolases"/>
    <property type="match status" value="1"/>
</dbReference>
<dbReference type="InterPro" id="IPR024034">
    <property type="entry name" value="ATPase_F1/V1_b/a_C"/>
</dbReference>
<keyword evidence="9" id="KW-0139">CF(1)</keyword>
<evidence type="ECO:0000256" key="5">
    <source>
        <dbReference type="ARBA" id="ARBA00022840"/>
    </source>
</evidence>
<name>A0A1H9GSF3_9BACI</name>
<evidence type="ECO:0000256" key="10">
    <source>
        <dbReference type="ARBA" id="ARBA00023310"/>
    </source>
</evidence>
<dbReference type="Proteomes" id="UP000199427">
    <property type="component" value="Unassembled WGS sequence"/>
</dbReference>
<dbReference type="InterPro" id="IPR020003">
    <property type="entry name" value="ATPase_a/bsu_AS"/>
</dbReference>
<comment type="similarity">
    <text evidence="2">Belongs to the ATPase alpha/beta chains family.</text>
</comment>
<evidence type="ECO:0000256" key="8">
    <source>
        <dbReference type="ARBA" id="ARBA00023136"/>
    </source>
</evidence>
<dbReference type="RefSeq" id="WP_091773653.1">
    <property type="nucleotide sequence ID" value="NZ_FOES01000016.1"/>
</dbReference>
<evidence type="ECO:0000256" key="2">
    <source>
        <dbReference type="ARBA" id="ARBA00008936"/>
    </source>
</evidence>
<dbReference type="GO" id="GO:0046933">
    <property type="term" value="F:proton-transporting ATP synthase activity, rotational mechanism"/>
    <property type="evidence" value="ECO:0007669"/>
    <property type="project" value="TreeGrafter"/>
</dbReference>
<dbReference type="GO" id="GO:0005524">
    <property type="term" value="F:ATP binding"/>
    <property type="evidence" value="ECO:0007669"/>
    <property type="project" value="UniProtKB-KW"/>
</dbReference>
<keyword evidence="5" id="KW-0067">ATP-binding</keyword>
<evidence type="ECO:0000256" key="7">
    <source>
        <dbReference type="ARBA" id="ARBA00023065"/>
    </source>
</evidence>
<dbReference type="Pfam" id="PF22919">
    <property type="entry name" value="ATP-synt_VA_C"/>
    <property type="match status" value="1"/>
</dbReference>
<dbReference type="InterPro" id="IPR055190">
    <property type="entry name" value="ATP-synt_VA_C"/>
</dbReference>
<protein>
    <submittedName>
        <fullName evidence="12">F-type H+-transporting ATPase subunit beta</fullName>
    </submittedName>
</protein>
<dbReference type="PANTHER" id="PTHR15184:SF71">
    <property type="entry name" value="ATP SYNTHASE SUBUNIT BETA, MITOCHONDRIAL"/>
    <property type="match status" value="1"/>
</dbReference>
<organism evidence="12 13">
    <name type="scientific">Piscibacillus halophilus</name>
    <dbReference type="NCBI Taxonomy" id="571933"/>
    <lineage>
        <taxon>Bacteria</taxon>
        <taxon>Bacillati</taxon>
        <taxon>Bacillota</taxon>
        <taxon>Bacilli</taxon>
        <taxon>Bacillales</taxon>
        <taxon>Bacillaceae</taxon>
        <taxon>Piscibacillus</taxon>
    </lineage>
</organism>
<evidence type="ECO:0000256" key="3">
    <source>
        <dbReference type="ARBA" id="ARBA00022448"/>
    </source>
</evidence>
<dbReference type="EMBL" id="FOES01000016">
    <property type="protein sequence ID" value="SEQ52995.1"/>
    <property type="molecule type" value="Genomic_DNA"/>
</dbReference>
<dbReference type="PANTHER" id="PTHR15184">
    <property type="entry name" value="ATP SYNTHASE"/>
    <property type="match status" value="1"/>
</dbReference>
<evidence type="ECO:0000313" key="12">
    <source>
        <dbReference type="EMBL" id="SEQ52995.1"/>
    </source>
</evidence>
<dbReference type="InterPro" id="IPR027417">
    <property type="entry name" value="P-loop_NTPase"/>
</dbReference>
<keyword evidence="13" id="KW-1185">Reference proteome</keyword>
<evidence type="ECO:0000256" key="1">
    <source>
        <dbReference type="ARBA" id="ARBA00004370"/>
    </source>
</evidence>
<keyword evidence="8" id="KW-0472">Membrane</keyword>
<evidence type="ECO:0000313" key="13">
    <source>
        <dbReference type="Proteomes" id="UP000199427"/>
    </source>
</evidence>
<keyword evidence="10" id="KW-0066">ATP synthesis</keyword>
<evidence type="ECO:0000259" key="11">
    <source>
        <dbReference type="Pfam" id="PF22919"/>
    </source>
</evidence>
<evidence type="ECO:0000256" key="4">
    <source>
        <dbReference type="ARBA" id="ARBA00022741"/>
    </source>
</evidence>
<comment type="subcellular location">
    <subcellularLocation>
        <location evidence="1">Membrane</location>
    </subcellularLocation>
</comment>
<dbReference type="SUPFAM" id="SSF52540">
    <property type="entry name" value="P-loop containing nucleoside triphosphate hydrolases"/>
    <property type="match status" value="1"/>
</dbReference>
<gene>
    <name evidence="12" type="ORF">SAMN05216362_11646</name>
</gene>